<comment type="catalytic activity">
    <reaction evidence="28">
        <text>a globoside GalGb4Cer + CMP-N-acetyl-beta-neuraminate = a globoside MSGG + CMP + H(+)</text>
        <dbReference type="Rhea" id="RHEA:65372"/>
        <dbReference type="ChEBI" id="CHEBI:15378"/>
        <dbReference type="ChEBI" id="CHEBI:57812"/>
        <dbReference type="ChEBI" id="CHEBI:60377"/>
        <dbReference type="ChEBI" id="CHEBI:140623"/>
        <dbReference type="ChEBI" id="CHEBI:140691"/>
    </reaction>
    <physiologicalReaction direction="left-to-right" evidence="28">
        <dbReference type="Rhea" id="RHEA:65373"/>
    </physiologicalReaction>
</comment>
<keyword evidence="9" id="KW-0812">Transmembrane</keyword>
<protein>
    <recommendedName>
        <fullName evidence="30">CMP-N-acetylneuraminate-beta-galactosamide-alpha-2,3-sialyltransferase 2</fullName>
        <ecNumber evidence="19">2.4.3.2</ecNumber>
        <ecNumber evidence="20">2.4.3.4</ecNumber>
    </recommendedName>
    <alternativeName>
        <fullName evidence="23">Gal-NAc6S</fullName>
    </alternativeName>
    <alternativeName>
        <fullName evidence="21">Gal-beta-1,3-GalNAc-alpha-2,3-sialyltransferase</fullName>
    </alternativeName>
    <alternativeName>
        <fullName evidence="22">Monosialoganglioside sialyltransferase</fullName>
    </alternativeName>
    <alternativeName>
        <fullName evidence="31">ST3Gal II</fullName>
    </alternativeName>
    <alternativeName>
        <fullName evidence="32">ST3GalA.2</fullName>
    </alternativeName>
    <alternativeName>
        <fullName evidence="33">Sialyltransferase 4B</fullName>
    </alternativeName>
</protein>
<evidence type="ECO:0000256" key="22">
    <source>
        <dbReference type="ARBA" id="ARBA00042990"/>
    </source>
</evidence>
<dbReference type="GO" id="GO:0000139">
    <property type="term" value="C:Golgi membrane"/>
    <property type="evidence" value="ECO:0007669"/>
    <property type="project" value="UniProtKB-SubCell"/>
</dbReference>
<comment type="catalytic activity">
    <reaction evidence="24">
        <text>a ganglioside GA1 (d18:1(4E)) + CMP-N-acetyl-beta-neuraminate = a ganglioside GM1b (d18:1(4E)) + CMP + H(+)</text>
        <dbReference type="Rhea" id="RHEA:47560"/>
        <dbReference type="ChEBI" id="CHEBI:15378"/>
        <dbReference type="ChEBI" id="CHEBI:27938"/>
        <dbReference type="ChEBI" id="CHEBI:57812"/>
        <dbReference type="ChEBI" id="CHEBI:60377"/>
        <dbReference type="ChEBI" id="CHEBI:78568"/>
    </reaction>
    <physiologicalReaction direction="left-to-right" evidence="24">
        <dbReference type="Rhea" id="RHEA:47561"/>
    </physiologicalReaction>
</comment>
<keyword evidence="12" id="KW-0333">Golgi apparatus</keyword>
<gene>
    <name evidence="35" type="primary">LOC115823728</name>
</gene>
<keyword evidence="16" id="KW-0325">Glycoprotein</keyword>
<dbReference type="GO" id="GO:0097503">
    <property type="term" value="P:sialylation"/>
    <property type="evidence" value="ECO:0007669"/>
    <property type="project" value="TreeGrafter"/>
</dbReference>
<evidence type="ECO:0000256" key="2">
    <source>
        <dbReference type="ARBA" id="ARBA00004613"/>
    </source>
</evidence>
<evidence type="ECO:0000256" key="21">
    <source>
        <dbReference type="ARBA" id="ARBA00042448"/>
    </source>
</evidence>
<evidence type="ECO:0000256" key="19">
    <source>
        <dbReference type="ARBA" id="ARBA00039106"/>
    </source>
</evidence>
<reference evidence="34" key="1">
    <citation type="submission" date="2024-06" db="UniProtKB">
        <authorList>
            <consortium name="RefSeq"/>
        </authorList>
    </citation>
    <scope>NUCLEOTIDE SEQUENCE [LARGE SCALE GENOMIC DNA]</scope>
</reference>
<evidence type="ECO:0000256" key="7">
    <source>
        <dbReference type="ARBA" id="ARBA00022676"/>
    </source>
</evidence>
<dbReference type="InterPro" id="IPR001675">
    <property type="entry name" value="Glyco_trans_29"/>
</dbReference>
<dbReference type="Pfam" id="PF00777">
    <property type="entry name" value="Glyco_transf_29"/>
    <property type="match status" value="1"/>
</dbReference>
<comment type="similarity">
    <text evidence="5">Belongs to the glycosyltransferase 29 family.</text>
</comment>
<dbReference type="InParanoid" id="A0A6J2WDR7"/>
<evidence type="ECO:0000256" key="25">
    <source>
        <dbReference type="ARBA" id="ARBA00043773"/>
    </source>
</evidence>
<evidence type="ECO:0000256" key="14">
    <source>
        <dbReference type="ARBA" id="ARBA00023136"/>
    </source>
</evidence>
<evidence type="ECO:0000256" key="23">
    <source>
        <dbReference type="ARBA" id="ARBA00042991"/>
    </source>
</evidence>
<sequence>MASDLEVLLLIPTTSHSAANHPQSAVSKPIQAKEECTNTEAGQLCLSESNLSYTYPGYVVVGLEFPTEVAGARQLGDDLHAVCKTDFKRAADEEILMVEMSPKAPLPAGVLLQPMVVEPCDTPVSSAVFLVSPGPPGLLKFILGLQVPHSVSCSHIIAFATLLYTYGNNNFIYFESLQRNKQCACSFCISNEDDDPWFTERYKPFIEPVLTRNNSALSKEVYSWWQSLQFASHRANYTAVIEKLFKIFPDNPQVMDTEPDRCRTCAVVGNSGNLLGSHYGKLIDIHDFVFRMNKGPIKGFETDVGTKTTHRVIYPESAVDVDNSTYVVLAAFKTLDLQWLISAFTTKDIKRTYKNVRTTIQANKNKVMVLHPAFMKYVYEFWLQKHGRYPSTGFLILVLALHVCDEVNVFGFGADKNGNWHHYFEKVRNNAGAQEHGRNFENEIAEQLLTKKKIQIFRGW</sequence>
<keyword evidence="14" id="KW-0472">Membrane</keyword>
<comment type="catalytic activity">
    <reaction evidence="25">
        <text>a ganglioside GM1 (d18:1(4E)) + CMP-N-acetyl-beta-neuraminate = a ganglioside GD1a (d18:1(4E)) + CMP + H(+)</text>
        <dbReference type="Rhea" id="RHEA:18021"/>
        <dbReference type="ChEBI" id="CHEBI:15378"/>
        <dbReference type="ChEBI" id="CHEBI:57812"/>
        <dbReference type="ChEBI" id="CHEBI:60377"/>
        <dbReference type="ChEBI" id="CHEBI:77709"/>
        <dbReference type="ChEBI" id="CHEBI:78445"/>
        <dbReference type="EC" id="2.4.3.2"/>
    </reaction>
    <physiologicalReaction direction="left-to-right" evidence="25">
        <dbReference type="Rhea" id="RHEA:18022"/>
    </physiologicalReaction>
</comment>
<evidence type="ECO:0000256" key="16">
    <source>
        <dbReference type="ARBA" id="ARBA00023180"/>
    </source>
</evidence>
<evidence type="ECO:0000256" key="15">
    <source>
        <dbReference type="ARBA" id="ARBA00023157"/>
    </source>
</evidence>
<dbReference type="CDD" id="cd23966">
    <property type="entry name" value="GT29_ST3GAL1_2"/>
    <property type="match status" value="1"/>
</dbReference>
<evidence type="ECO:0000256" key="12">
    <source>
        <dbReference type="ARBA" id="ARBA00023034"/>
    </source>
</evidence>
<dbReference type="GeneID" id="115823728"/>
<evidence type="ECO:0000256" key="18">
    <source>
        <dbReference type="ARBA" id="ARBA00037859"/>
    </source>
</evidence>
<keyword evidence="13" id="KW-0443">Lipid metabolism</keyword>
<dbReference type="Proteomes" id="UP000504632">
    <property type="component" value="Chromosome 11"/>
</dbReference>
<evidence type="ECO:0000256" key="3">
    <source>
        <dbReference type="ARBA" id="ARBA00004922"/>
    </source>
</evidence>
<dbReference type="GO" id="GO:0047288">
    <property type="term" value="F:beta-D-galactosyl-(1-&gt;3)-N-acetyl-beta-D-galactosaminide alpha-2,3- sialyltransferase"/>
    <property type="evidence" value="ECO:0007669"/>
    <property type="project" value="UniProtKB-EC"/>
</dbReference>
<evidence type="ECO:0000256" key="17">
    <source>
        <dbReference type="ARBA" id="ARBA00036292"/>
    </source>
</evidence>
<dbReference type="AlphaFoldDB" id="A0A6J2WDR7"/>
<evidence type="ECO:0000256" key="10">
    <source>
        <dbReference type="ARBA" id="ARBA00022968"/>
    </source>
</evidence>
<keyword evidence="7" id="KW-0328">Glycosyltransferase</keyword>
<dbReference type="PANTHER" id="PTHR46032">
    <property type="entry name" value="ALPHA-2,3-SIALYLTRANSFERASE ST3GAL I ISOFORM X1"/>
    <property type="match status" value="1"/>
</dbReference>
<evidence type="ECO:0000256" key="11">
    <source>
        <dbReference type="ARBA" id="ARBA00022989"/>
    </source>
</evidence>
<evidence type="ECO:0000256" key="32">
    <source>
        <dbReference type="ARBA" id="ARBA00081332"/>
    </source>
</evidence>
<evidence type="ECO:0000256" key="6">
    <source>
        <dbReference type="ARBA" id="ARBA00022525"/>
    </source>
</evidence>
<dbReference type="OrthoDB" id="10264956at2759"/>
<comment type="subcellular location">
    <subcellularLocation>
        <location evidence="1">Golgi apparatus membrane</location>
        <topology evidence="1">Single-pass type II membrane protein</topology>
    </subcellularLocation>
    <subcellularLocation>
        <location evidence="18">Golgi apparatus</location>
        <location evidence="18">Golgi stack membrane</location>
    </subcellularLocation>
    <subcellularLocation>
        <location evidence="2">Secreted</location>
    </subcellularLocation>
</comment>
<keyword evidence="10" id="KW-0735">Signal-anchor</keyword>
<evidence type="ECO:0000313" key="35">
    <source>
        <dbReference type="RefSeq" id="XP_030643615.1"/>
    </source>
</evidence>
<comment type="pathway">
    <text evidence="4">Glycolipid biosynthesis.</text>
</comment>
<dbReference type="Gene3D" id="3.90.1480.20">
    <property type="entry name" value="Glycosyl transferase family 29"/>
    <property type="match status" value="1"/>
</dbReference>
<accession>A0A6J2WDR7</accession>
<keyword evidence="11" id="KW-1133">Transmembrane helix</keyword>
<dbReference type="GO" id="GO:0005576">
    <property type="term" value="C:extracellular region"/>
    <property type="evidence" value="ECO:0007669"/>
    <property type="project" value="UniProtKB-SubCell"/>
</dbReference>
<comment type="subunit">
    <text evidence="29">Homodimer; disulfide-linked. Homodimer formation occurs in the endoplasmic reticulum.</text>
</comment>
<evidence type="ECO:0000256" key="31">
    <source>
        <dbReference type="ARBA" id="ARBA00081228"/>
    </source>
</evidence>
<evidence type="ECO:0000256" key="13">
    <source>
        <dbReference type="ARBA" id="ARBA00023098"/>
    </source>
</evidence>
<comment type="catalytic activity">
    <reaction evidence="17">
        <text>a beta-D-galactosyl-(1-&gt;3)-N-acetyl-alpha-D-galactosaminyl derivative + CMP-N-acetyl-beta-neuraminate = an N-acetyl-alpha-neuraminyl-(2-&gt;3)-beta-D-galactosyl-(1-&gt;3)-N-acetyl-alpha-D-galactosaminyl derivative + CMP + H(+)</text>
        <dbReference type="Rhea" id="RHEA:21616"/>
        <dbReference type="ChEBI" id="CHEBI:15378"/>
        <dbReference type="ChEBI" id="CHEBI:57812"/>
        <dbReference type="ChEBI" id="CHEBI:60377"/>
        <dbReference type="ChEBI" id="CHEBI:133470"/>
        <dbReference type="ChEBI" id="CHEBI:139596"/>
        <dbReference type="EC" id="2.4.3.4"/>
    </reaction>
    <physiologicalReaction direction="left-to-right" evidence="17">
        <dbReference type="Rhea" id="RHEA:21617"/>
    </physiologicalReaction>
</comment>
<evidence type="ECO:0000256" key="5">
    <source>
        <dbReference type="ARBA" id="ARBA00006003"/>
    </source>
</evidence>
<dbReference type="GO" id="GO:0032580">
    <property type="term" value="C:Golgi cisterna membrane"/>
    <property type="evidence" value="ECO:0007669"/>
    <property type="project" value="UniProtKB-SubCell"/>
</dbReference>
<organism evidence="34 35">
    <name type="scientific">Chanos chanos</name>
    <name type="common">Milkfish</name>
    <name type="synonym">Mugil chanos</name>
    <dbReference type="NCBI Taxonomy" id="29144"/>
    <lineage>
        <taxon>Eukaryota</taxon>
        <taxon>Metazoa</taxon>
        <taxon>Chordata</taxon>
        <taxon>Craniata</taxon>
        <taxon>Vertebrata</taxon>
        <taxon>Euteleostomi</taxon>
        <taxon>Actinopterygii</taxon>
        <taxon>Neopterygii</taxon>
        <taxon>Teleostei</taxon>
        <taxon>Ostariophysi</taxon>
        <taxon>Gonorynchiformes</taxon>
        <taxon>Chanidae</taxon>
        <taxon>Chanos</taxon>
    </lineage>
</organism>
<keyword evidence="6" id="KW-0964">Secreted</keyword>
<comment type="pathway">
    <text evidence="3">Protein modification; protein glycosylation.</text>
</comment>
<keyword evidence="15" id="KW-1015">Disulfide bond</keyword>
<dbReference type="PANTHER" id="PTHR46032:SF6">
    <property type="entry name" value="CMP-N-ACETYLNEURAMINATE-BETA-GALACTOSAMIDE-ALPHA-2,3-SIALYLTRANSFERASE 1"/>
    <property type="match status" value="1"/>
</dbReference>
<evidence type="ECO:0000256" key="24">
    <source>
        <dbReference type="ARBA" id="ARBA00043673"/>
    </source>
</evidence>
<comment type="catalytic activity">
    <reaction evidence="27">
        <text>ganglioside GM1 (d18:1(4E)/18:0) + CMP-N-acetyl-beta-neuraminate = ganglioside GD1a (18:1(4E)/18:0) + CMP + H(+)</text>
        <dbReference type="Rhea" id="RHEA:48248"/>
        <dbReference type="ChEBI" id="CHEBI:15378"/>
        <dbReference type="ChEBI" id="CHEBI:57812"/>
        <dbReference type="ChEBI" id="CHEBI:60377"/>
        <dbReference type="ChEBI" id="CHEBI:73110"/>
        <dbReference type="ChEBI" id="CHEBI:90153"/>
    </reaction>
    <physiologicalReaction direction="left-to-right" evidence="27">
        <dbReference type="Rhea" id="RHEA:48249"/>
    </physiologicalReaction>
</comment>
<evidence type="ECO:0000313" key="34">
    <source>
        <dbReference type="Proteomes" id="UP000504632"/>
    </source>
</evidence>
<evidence type="ECO:0000256" key="4">
    <source>
        <dbReference type="ARBA" id="ARBA00004934"/>
    </source>
</evidence>
<evidence type="ECO:0000256" key="27">
    <source>
        <dbReference type="ARBA" id="ARBA00047509"/>
    </source>
</evidence>
<evidence type="ECO:0000256" key="20">
    <source>
        <dbReference type="ARBA" id="ARBA00039107"/>
    </source>
</evidence>
<dbReference type="GO" id="GO:0003836">
    <property type="term" value="F:beta-galactoside (CMP) alpha-2,3-sialyltransferase activity"/>
    <property type="evidence" value="ECO:0007669"/>
    <property type="project" value="UniProtKB-EC"/>
</dbReference>
<dbReference type="InterPro" id="IPR051757">
    <property type="entry name" value="Beta-gal_alpha2-3_sialyltrans"/>
</dbReference>
<dbReference type="InterPro" id="IPR038578">
    <property type="entry name" value="GT29-like_sf"/>
</dbReference>
<evidence type="ECO:0000256" key="30">
    <source>
        <dbReference type="ARBA" id="ARBA00072809"/>
    </source>
</evidence>
<evidence type="ECO:0000256" key="26">
    <source>
        <dbReference type="ARBA" id="ARBA00043816"/>
    </source>
</evidence>
<name>A0A6J2WDR7_CHACN</name>
<evidence type="ECO:0000256" key="8">
    <source>
        <dbReference type="ARBA" id="ARBA00022679"/>
    </source>
</evidence>
<evidence type="ECO:0000256" key="9">
    <source>
        <dbReference type="ARBA" id="ARBA00022692"/>
    </source>
</evidence>
<comment type="catalytic activity">
    <reaction evidence="26">
        <text>a ganglioside GA1 + CMP-N-acetyl-beta-neuraminate = a ganglioside GM1b + CMP + H(+)</text>
        <dbReference type="Rhea" id="RHEA:48244"/>
        <dbReference type="ChEBI" id="CHEBI:15378"/>
        <dbReference type="ChEBI" id="CHEBI:57812"/>
        <dbReference type="ChEBI" id="CHEBI:60377"/>
        <dbReference type="ChEBI" id="CHEBI:88069"/>
        <dbReference type="ChEBI" id="CHEBI:90151"/>
    </reaction>
    <physiologicalReaction direction="left-to-right" evidence="26">
        <dbReference type="Rhea" id="RHEA:48245"/>
    </physiologicalReaction>
</comment>
<dbReference type="EC" id="2.4.3.4" evidence="20"/>
<evidence type="ECO:0000256" key="33">
    <source>
        <dbReference type="ARBA" id="ARBA00082805"/>
    </source>
</evidence>
<evidence type="ECO:0000256" key="1">
    <source>
        <dbReference type="ARBA" id="ARBA00004323"/>
    </source>
</evidence>
<dbReference type="FunFam" id="3.90.1480.20:FF:000002">
    <property type="entry name" value="CMP-N-acetylneuraminate-beta-galactosamide- alpha-2,3-sialyltransferase 2"/>
    <property type="match status" value="1"/>
</dbReference>
<dbReference type="EC" id="2.4.3.2" evidence="19"/>
<keyword evidence="8" id="KW-0808">Transferase</keyword>
<reference evidence="35" key="2">
    <citation type="submission" date="2025-08" db="UniProtKB">
        <authorList>
            <consortium name="RefSeq"/>
        </authorList>
    </citation>
    <scope>IDENTIFICATION</scope>
</reference>
<dbReference type="RefSeq" id="XP_030643615.1">
    <property type="nucleotide sequence ID" value="XM_030787755.1"/>
</dbReference>
<dbReference type="GO" id="GO:0006629">
    <property type="term" value="P:lipid metabolic process"/>
    <property type="evidence" value="ECO:0007669"/>
    <property type="project" value="UniProtKB-KW"/>
</dbReference>
<proteinExistence type="inferred from homology"/>
<dbReference type="FunCoup" id="A0A6J2WDR7">
    <property type="interactions" value="8"/>
</dbReference>
<keyword evidence="34" id="KW-1185">Reference proteome</keyword>
<evidence type="ECO:0000256" key="28">
    <source>
        <dbReference type="ARBA" id="ARBA00052027"/>
    </source>
</evidence>
<evidence type="ECO:0000256" key="29">
    <source>
        <dbReference type="ARBA" id="ARBA00062545"/>
    </source>
</evidence>